<dbReference type="EMBL" id="BAABWN010000008">
    <property type="protein sequence ID" value="GAA6168816.1"/>
    <property type="molecule type" value="Genomic_DNA"/>
</dbReference>
<organism evidence="2 3">
    <name type="scientific">Sessilibacter corallicola</name>
    <dbReference type="NCBI Taxonomy" id="2904075"/>
    <lineage>
        <taxon>Bacteria</taxon>
        <taxon>Pseudomonadati</taxon>
        <taxon>Pseudomonadota</taxon>
        <taxon>Gammaproteobacteria</taxon>
        <taxon>Cellvibrionales</taxon>
        <taxon>Cellvibrionaceae</taxon>
        <taxon>Sessilibacter</taxon>
    </lineage>
</organism>
<dbReference type="RefSeq" id="WP_353303528.1">
    <property type="nucleotide sequence ID" value="NZ_BAABWN010000008.1"/>
</dbReference>
<proteinExistence type="predicted"/>
<gene>
    <name evidence="2" type="ORF">NBRC116591_26270</name>
</gene>
<keyword evidence="1" id="KW-0812">Transmembrane</keyword>
<comment type="caution">
    <text evidence="2">The sequence shown here is derived from an EMBL/GenBank/DDBJ whole genome shotgun (WGS) entry which is preliminary data.</text>
</comment>
<evidence type="ECO:0000313" key="3">
    <source>
        <dbReference type="Proteomes" id="UP001465153"/>
    </source>
</evidence>
<keyword evidence="3" id="KW-1185">Reference proteome</keyword>
<evidence type="ECO:0000313" key="2">
    <source>
        <dbReference type="EMBL" id="GAA6168816.1"/>
    </source>
</evidence>
<protein>
    <recommendedName>
        <fullName evidence="4">ArnR1-like winged helix-turn-helix domain-containing protein</fullName>
    </recommendedName>
</protein>
<accession>A0ABQ0AAY8</accession>
<keyword evidence="1" id="KW-0472">Membrane</keyword>
<sequence>MIIIVSVLVSFCIFAIVLTILLKVRTPRYRIQAQQVKSILEMVLCGQATSNDWNLFLAFEIRDNPYLDTIRKRCVEIDESEFRDPGTKTYLFTAKGLEQLRELLDELTVYIEKEVDQEND</sequence>
<reference evidence="2 3" key="1">
    <citation type="submission" date="2024-04" db="EMBL/GenBank/DDBJ databases">
        <title>Draft genome sequence of Sessilibacter corallicola NBRC 116591.</title>
        <authorList>
            <person name="Miyakawa T."/>
            <person name="Kusuya Y."/>
            <person name="Miura T."/>
        </authorList>
    </citation>
    <scope>NUCLEOTIDE SEQUENCE [LARGE SCALE GENOMIC DNA]</scope>
    <source>
        <strain evidence="2 3">KU-00831-HH</strain>
    </source>
</reference>
<dbReference type="Proteomes" id="UP001465153">
    <property type="component" value="Unassembled WGS sequence"/>
</dbReference>
<keyword evidence="1" id="KW-1133">Transmembrane helix</keyword>
<feature type="transmembrane region" description="Helical" evidence="1">
    <location>
        <begin position="6"/>
        <end position="24"/>
    </location>
</feature>
<name>A0ABQ0AAY8_9GAMM</name>
<evidence type="ECO:0000256" key="1">
    <source>
        <dbReference type="SAM" id="Phobius"/>
    </source>
</evidence>
<evidence type="ECO:0008006" key="4">
    <source>
        <dbReference type="Google" id="ProtNLM"/>
    </source>
</evidence>